<comment type="caution">
    <text evidence="2">The sequence shown here is derived from an EMBL/GenBank/DDBJ whole genome shotgun (WGS) entry which is preliminary data.</text>
</comment>
<dbReference type="Gene3D" id="3.40.50.360">
    <property type="match status" value="1"/>
</dbReference>
<gene>
    <name evidence="2" type="ORF">GCM10011511_21940</name>
</gene>
<dbReference type="Proteomes" id="UP000607559">
    <property type="component" value="Unassembled WGS sequence"/>
</dbReference>
<dbReference type="GO" id="GO:0010181">
    <property type="term" value="F:FMN binding"/>
    <property type="evidence" value="ECO:0007669"/>
    <property type="project" value="TreeGrafter"/>
</dbReference>
<dbReference type="PANTHER" id="PTHR30543:SF21">
    <property type="entry name" value="NAD(P)H-DEPENDENT FMN REDUCTASE LOT6"/>
    <property type="match status" value="1"/>
</dbReference>
<evidence type="ECO:0000313" key="2">
    <source>
        <dbReference type="EMBL" id="GGA98240.1"/>
    </source>
</evidence>
<dbReference type="Pfam" id="PF03358">
    <property type="entry name" value="FMN_red"/>
    <property type="match status" value="1"/>
</dbReference>
<dbReference type="InterPro" id="IPR029039">
    <property type="entry name" value="Flavoprotein-like_sf"/>
</dbReference>
<feature type="domain" description="NADPH-dependent FMN reductase-like" evidence="1">
    <location>
        <begin position="14"/>
        <end position="95"/>
    </location>
</feature>
<keyword evidence="3" id="KW-1185">Reference proteome</keyword>
<accession>A0A8J2UCH6</accession>
<dbReference type="RefSeq" id="WP_188931431.1">
    <property type="nucleotide sequence ID" value="NZ_BMJC01000002.1"/>
</dbReference>
<dbReference type="InterPro" id="IPR005025">
    <property type="entry name" value="FMN_Rdtase-like_dom"/>
</dbReference>
<organism evidence="2 3">
    <name type="scientific">Puia dinghuensis</name>
    <dbReference type="NCBI Taxonomy" id="1792502"/>
    <lineage>
        <taxon>Bacteria</taxon>
        <taxon>Pseudomonadati</taxon>
        <taxon>Bacteroidota</taxon>
        <taxon>Chitinophagia</taxon>
        <taxon>Chitinophagales</taxon>
        <taxon>Chitinophagaceae</taxon>
        <taxon>Puia</taxon>
    </lineage>
</organism>
<evidence type="ECO:0000313" key="3">
    <source>
        <dbReference type="Proteomes" id="UP000607559"/>
    </source>
</evidence>
<dbReference type="AlphaFoldDB" id="A0A8J2UCH6"/>
<dbReference type="EMBL" id="BMJC01000002">
    <property type="protein sequence ID" value="GGA98240.1"/>
    <property type="molecule type" value="Genomic_DNA"/>
</dbReference>
<reference evidence="2" key="1">
    <citation type="journal article" date="2014" name="Int. J. Syst. Evol. Microbiol.">
        <title>Complete genome sequence of Corynebacterium casei LMG S-19264T (=DSM 44701T), isolated from a smear-ripened cheese.</title>
        <authorList>
            <consortium name="US DOE Joint Genome Institute (JGI-PGF)"/>
            <person name="Walter F."/>
            <person name="Albersmeier A."/>
            <person name="Kalinowski J."/>
            <person name="Ruckert C."/>
        </authorList>
    </citation>
    <scope>NUCLEOTIDE SEQUENCE</scope>
    <source>
        <strain evidence="2">CGMCC 1.15448</strain>
    </source>
</reference>
<protein>
    <recommendedName>
        <fullName evidence="1">NADPH-dependent FMN reductase-like domain-containing protein</fullName>
    </recommendedName>
</protein>
<dbReference type="GO" id="GO:0016491">
    <property type="term" value="F:oxidoreductase activity"/>
    <property type="evidence" value="ECO:0007669"/>
    <property type="project" value="InterPro"/>
</dbReference>
<sequence length="143" mass="16219">MRYLYDYDAGKEKDLSYFRQYPQEVVDFRRRLEAAAGVVICTPEYAHGVPGSLKNAIDWTVATCEFSHKPTVLITASTDGQYGHKALLETLRVIEAENIDRLQLLIPFARTKINGEGRITDGDTLAAVKEIMEEFVRTCYRIA</sequence>
<dbReference type="InterPro" id="IPR050712">
    <property type="entry name" value="NAD(P)H-dep_reductase"/>
</dbReference>
<dbReference type="GO" id="GO:0005829">
    <property type="term" value="C:cytosol"/>
    <property type="evidence" value="ECO:0007669"/>
    <property type="project" value="TreeGrafter"/>
</dbReference>
<reference evidence="2" key="2">
    <citation type="submission" date="2020-09" db="EMBL/GenBank/DDBJ databases">
        <authorList>
            <person name="Sun Q."/>
            <person name="Zhou Y."/>
        </authorList>
    </citation>
    <scope>NUCLEOTIDE SEQUENCE</scope>
    <source>
        <strain evidence="2">CGMCC 1.15448</strain>
    </source>
</reference>
<name>A0A8J2UCH6_9BACT</name>
<dbReference type="PANTHER" id="PTHR30543">
    <property type="entry name" value="CHROMATE REDUCTASE"/>
    <property type="match status" value="1"/>
</dbReference>
<proteinExistence type="predicted"/>
<evidence type="ECO:0000259" key="1">
    <source>
        <dbReference type="Pfam" id="PF03358"/>
    </source>
</evidence>
<dbReference type="SUPFAM" id="SSF52218">
    <property type="entry name" value="Flavoproteins"/>
    <property type="match status" value="1"/>
</dbReference>